<gene>
    <name evidence="1" type="ORF">LCGC14_1268870</name>
</gene>
<evidence type="ECO:0008006" key="2">
    <source>
        <dbReference type="Google" id="ProtNLM"/>
    </source>
</evidence>
<comment type="caution">
    <text evidence="1">The sequence shown here is derived from an EMBL/GenBank/DDBJ whole genome shotgun (WGS) entry which is preliminary data.</text>
</comment>
<organism evidence="1">
    <name type="scientific">marine sediment metagenome</name>
    <dbReference type="NCBI Taxonomy" id="412755"/>
    <lineage>
        <taxon>unclassified sequences</taxon>
        <taxon>metagenomes</taxon>
        <taxon>ecological metagenomes</taxon>
    </lineage>
</organism>
<sequence>MMQPKFNYNISEELFKSIEDQFGGAKIAGKYIESKDDSIFKDWGRNLMEKVYELGTKPEFNDHLYEMVQMVAEKTGEVKFPHEAQRFIEIACLSIHLMSVVLIQTAYNKELSFSIVEGTCTVHNKLKEALSEEDLKALPCKGGCLTTWKTIFNILKMDDVEVSQTQEIPSDKMCTFLAKK</sequence>
<dbReference type="EMBL" id="LAZR01007101">
    <property type="protein sequence ID" value="KKM87441.1"/>
    <property type="molecule type" value="Genomic_DNA"/>
</dbReference>
<accession>A0A0F9LJN9</accession>
<evidence type="ECO:0000313" key="1">
    <source>
        <dbReference type="EMBL" id="KKM87441.1"/>
    </source>
</evidence>
<proteinExistence type="predicted"/>
<protein>
    <recommendedName>
        <fullName evidence="2">L-2-amino-thiazoline-4-carboxylic acid hydrolase</fullName>
    </recommendedName>
</protein>
<reference evidence="1" key="1">
    <citation type="journal article" date="2015" name="Nature">
        <title>Complex archaea that bridge the gap between prokaryotes and eukaryotes.</title>
        <authorList>
            <person name="Spang A."/>
            <person name="Saw J.H."/>
            <person name="Jorgensen S.L."/>
            <person name="Zaremba-Niedzwiedzka K."/>
            <person name="Martijn J."/>
            <person name="Lind A.E."/>
            <person name="van Eijk R."/>
            <person name="Schleper C."/>
            <person name="Guy L."/>
            <person name="Ettema T.J."/>
        </authorList>
    </citation>
    <scope>NUCLEOTIDE SEQUENCE</scope>
</reference>
<dbReference type="AlphaFoldDB" id="A0A0F9LJN9"/>
<name>A0A0F9LJN9_9ZZZZ</name>